<proteinExistence type="predicted"/>
<dbReference type="RefSeq" id="WP_111069912.1">
    <property type="nucleotide sequence ID" value="NZ_CP029833.1"/>
</dbReference>
<evidence type="ECO:0000256" key="1">
    <source>
        <dbReference type="ARBA" id="ARBA00022500"/>
    </source>
</evidence>
<dbReference type="PANTHER" id="PTHR43693">
    <property type="entry name" value="PROTEIN PHOSPHATASE CHEZ"/>
    <property type="match status" value="1"/>
</dbReference>
<dbReference type="Proteomes" id="UP000249605">
    <property type="component" value="Plasmid unnamed3"/>
</dbReference>
<dbReference type="GO" id="GO:0016787">
    <property type="term" value="F:hydrolase activity"/>
    <property type="evidence" value="ECO:0007669"/>
    <property type="project" value="UniProtKB-KW"/>
</dbReference>
<organism evidence="4 5">
    <name type="scientific">Azospirillum ramasamyi</name>
    <dbReference type="NCBI Taxonomy" id="682998"/>
    <lineage>
        <taxon>Bacteria</taxon>
        <taxon>Pseudomonadati</taxon>
        <taxon>Pseudomonadota</taxon>
        <taxon>Alphaproteobacteria</taxon>
        <taxon>Rhodospirillales</taxon>
        <taxon>Azospirillaceae</taxon>
        <taxon>Azospirillum</taxon>
    </lineage>
</organism>
<dbReference type="InterPro" id="IPR050992">
    <property type="entry name" value="CheZ_family_phosphatases"/>
</dbReference>
<dbReference type="InterPro" id="IPR007597">
    <property type="entry name" value="CheC"/>
</dbReference>
<keyword evidence="1" id="KW-0145">Chemotaxis</keyword>
<dbReference type="Gene3D" id="3.40.1550.10">
    <property type="entry name" value="CheC-like"/>
    <property type="match status" value="1"/>
</dbReference>
<dbReference type="OrthoDB" id="274823at2"/>
<evidence type="ECO:0000313" key="5">
    <source>
        <dbReference type="Proteomes" id="UP000249605"/>
    </source>
</evidence>
<evidence type="ECO:0000256" key="2">
    <source>
        <dbReference type="ARBA" id="ARBA00022801"/>
    </source>
</evidence>
<reference evidence="4 5" key="1">
    <citation type="submission" date="2018-06" db="EMBL/GenBank/DDBJ databases">
        <title>Complete genome sequencing of Azospirillum sp. M2T2B2.</title>
        <authorList>
            <person name="Heo J."/>
            <person name="Kim S.-J."/>
            <person name="Kwon S.-W."/>
            <person name="Anandham R."/>
        </authorList>
    </citation>
    <scope>NUCLEOTIDE SEQUENCE [LARGE SCALE GENOMIC DNA]</scope>
    <source>
        <strain evidence="4 5">M2T2B2</strain>
        <plasmid evidence="4 5">unnamed3</plasmid>
    </source>
</reference>
<dbReference type="SUPFAM" id="SSF103039">
    <property type="entry name" value="CheC-like"/>
    <property type="match status" value="1"/>
</dbReference>
<evidence type="ECO:0000259" key="3">
    <source>
        <dbReference type="Pfam" id="PF04509"/>
    </source>
</evidence>
<protein>
    <submittedName>
        <fullName evidence="4">Chemotaxis protein CheC</fullName>
    </submittedName>
</protein>
<sequence length="221" mass="22126">MTAAPMLSELERDALAELGNIGIGKASTALGRMLDGLVTLSVPSVEMVPPDEVAGLLDRALAPPLVGVSERLGGLFAGCALLVFPQGGSLPLVRAALPPDVPADDVPELEDEVLAELGNVVLNSALALVANLLGEPVDTGLPVVVRGSGAEILRRCAVVAPAIMAEAGAGGAAVLFHIDLRTALPGGDGVVVGGRVVLLLDAGSAGTLQATLGRYIGRLVA</sequence>
<accession>A0A2U9SCA8</accession>
<dbReference type="AlphaFoldDB" id="A0A2U9SCA8"/>
<dbReference type="EMBL" id="CP029833">
    <property type="protein sequence ID" value="AWU97180.1"/>
    <property type="molecule type" value="Genomic_DNA"/>
</dbReference>
<keyword evidence="4" id="KW-0614">Plasmid</keyword>
<gene>
    <name evidence="4" type="ORF">DM194_23075</name>
</gene>
<geneLocation type="plasmid" evidence="4 5">
    <name>unnamed3</name>
</geneLocation>
<keyword evidence="5" id="KW-1185">Reference proteome</keyword>
<dbReference type="PANTHER" id="PTHR43693:SF1">
    <property type="entry name" value="PROTEIN PHOSPHATASE CHEZ"/>
    <property type="match status" value="1"/>
</dbReference>
<dbReference type="InterPro" id="IPR028976">
    <property type="entry name" value="CheC-like_sf"/>
</dbReference>
<evidence type="ECO:0000313" key="4">
    <source>
        <dbReference type="EMBL" id="AWU97180.1"/>
    </source>
</evidence>
<dbReference type="CDD" id="cd17910">
    <property type="entry name" value="CheC_ClassII"/>
    <property type="match status" value="1"/>
</dbReference>
<dbReference type="KEGG" id="azm:DM194_23075"/>
<feature type="domain" description="CheC-like protein" evidence="3">
    <location>
        <begin position="11"/>
        <end position="46"/>
    </location>
</feature>
<dbReference type="Pfam" id="PF04509">
    <property type="entry name" value="CheC"/>
    <property type="match status" value="1"/>
</dbReference>
<dbReference type="GO" id="GO:0006935">
    <property type="term" value="P:chemotaxis"/>
    <property type="evidence" value="ECO:0007669"/>
    <property type="project" value="UniProtKB-KW"/>
</dbReference>
<keyword evidence="2" id="KW-0378">Hydrolase</keyword>
<name>A0A2U9SCA8_9PROT</name>